<evidence type="ECO:0000313" key="3">
    <source>
        <dbReference type="Proteomes" id="UP001147760"/>
    </source>
</evidence>
<feature type="compositionally biased region" description="Polar residues" evidence="1">
    <location>
        <begin position="1"/>
        <end position="18"/>
    </location>
</feature>
<evidence type="ECO:0000256" key="1">
    <source>
        <dbReference type="SAM" id="MobiDB-lite"/>
    </source>
</evidence>
<dbReference type="OrthoDB" id="1405595at2759"/>
<organism evidence="2 3">
    <name type="scientific">Penicillium desertorum</name>
    <dbReference type="NCBI Taxonomy" id="1303715"/>
    <lineage>
        <taxon>Eukaryota</taxon>
        <taxon>Fungi</taxon>
        <taxon>Dikarya</taxon>
        <taxon>Ascomycota</taxon>
        <taxon>Pezizomycotina</taxon>
        <taxon>Eurotiomycetes</taxon>
        <taxon>Eurotiomycetidae</taxon>
        <taxon>Eurotiales</taxon>
        <taxon>Aspergillaceae</taxon>
        <taxon>Penicillium</taxon>
    </lineage>
</organism>
<accession>A0A9W9WN30</accession>
<feature type="compositionally biased region" description="Low complexity" evidence="1">
    <location>
        <begin position="77"/>
        <end position="93"/>
    </location>
</feature>
<feature type="region of interest" description="Disordered" evidence="1">
    <location>
        <begin position="1"/>
        <end position="97"/>
    </location>
</feature>
<feature type="compositionally biased region" description="Acidic residues" evidence="1">
    <location>
        <begin position="39"/>
        <end position="48"/>
    </location>
</feature>
<protein>
    <submittedName>
        <fullName evidence="2">Transcriptional regulator family: C2H2 zinc finger and Fungal Specific TF</fullName>
    </submittedName>
</protein>
<feature type="compositionally biased region" description="Polar residues" evidence="1">
    <location>
        <begin position="49"/>
        <end position="64"/>
    </location>
</feature>
<proteinExistence type="predicted"/>
<sequence>MSPSLFNKDGTNQSTPGQASPAINPATQSQIDVSHDVMEISDDSENDENGLTLQARPSANTTSARAPRPRVPSSGTRARAPAAPFAPDAASSFKPTRQLKSPLQKCGVQMSASCCLNSVTV</sequence>
<comment type="caution">
    <text evidence="2">The sequence shown here is derived from an EMBL/GenBank/DDBJ whole genome shotgun (WGS) entry which is preliminary data.</text>
</comment>
<evidence type="ECO:0000313" key="2">
    <source>
        <dbReference type="EMBL" id="KAJ5470519.1"/>
    </source>
</evidence>
<reference evidence="2" key="2">
    <citation type="journal article" date="2023" name="IMA Fungus">
        <title>Comparative genomic study of the Penicillium genus elucidates a diverse pangenome and 15 lateral gene transfer events.</title>
        <authorList>
            <person name="Petersen C."/>
            <person name="Sorensen T."/>
            <person name="Nielsen M.R."/>
            <person name="Sondergaard T.E."/>
            <person name="Sorensen J.L."/>
            <person name="Fitzpatrick D.A."/>
            <person name="Frisvad J.C."/>
            <person name="Nielsen K.L."/>
        </authorList>
    </citation>
    <scope>NUCLEOTIDE SEQUENCE</scope>
    <source>
        <strain evidence="2">IBT 17660</strain>
    </source>
</reference>
<gene>
    <name evidence="2" type="ORF">N7530_007876</name>
</gene>
<dbReference type="AlphaFoldDB" id="A0A9W9WN30"/>
<dbReference type="Proteomes" id="UP001147760">
    <property type="component" value="Unassembled WGS sequence"/>
</dbReference>
<dbReference type="EMBL" id="JAPWDO010000005">
    <property type="protein sequence ID" value="KAJ5470519.1"/>
    <property type="molecule type" value="Genomic_DNA"/>
</dbReference>
<reference evidence="2" key="1">
    <citation type="submission" date="2022-12" db="EMBL/GenBank/DDBJ databases">
        <authorList>
            <person name="Petersen C."/>
        </authorList>
    </citation>
    <scope>NUCLEOTIDE SEQUENCE</scope>
    <source>
        <strain evidence="2">IBT 17660</strain>
    </source>
</reference>
<keyword evidence="3" id="KW-1185">Reference proteome</keyword>
<name>A0A9W9WN30_9EURO</name>